<keyword evidence="4" id="KW-0963">Cytoplasm</keyword>
<protein>
    <submittedName>
        <fullName evidence="10">Importin-5</fullName>
    </submittedName>
</protein>
<dbReference type="InterPro" id="IPR011989">
    <property type="entry name" value="ARM-like"/>
</dbReference>
<comment type="subcellular location">
    <subcellularLocation>
        <location evidence="2">Cytoplasm</location>
    </subcellularLocation>
    <subcellularLocation>
        <location evidence="1">Nucleus</location>
    </subcellularLocation>
</comment>
<name>A0A151TQX2_CAJCA</name>
<feature type="domain" description="TOG" evidence="9">
    <location>
        <begin position="331"/>
        <end position="579"/>
    </location>
</feature>
<dbReference type="InterPro" id="IPR040122">
    <property type="entry name" value="Importin_beta"/>
</dbReference>
<keyword evidence="6" id="KW-0653">Protein transport</keyword>
<dbReference type="Gene3D" id="1.25.10.10">
    <property type="entry name" value="Leucine-rich Repeat Variant"/>
    <property type="match status" value="1"/>
</dbReference>
<dbReference type="Proteomes" id="UP000075243">
    <property type="component" value="Chromosome 3"/>
</dbReference>
<accession>A0A151TQX2</accession>
<dbReference type="PANTHER" id="PTHR10527">
    <property type="entry name" value="IMPORTIN BETA"/>
    <property type="match status" value="1"/>
</dbReference>
<dbReference type="GO" id="GO:0006606">
    <property type="term" value="P:protein import into nucleus"/>
    <property type="evidence" value="ECO:0007669"/>
    <property type="project" value="InterPro"/>
</dbReference>
<dbReference type="InterPro" id="IPR057672">
    <property type="entry name" value="TPR_IPO4/5"/>
</dbReference>
<evidence type="ECO:0000313" key="10">
    <source>
        <dbReference type="EMBL" id="KYP69443.1"/>
    </source>
</evidence>
<dbReference type="Pfam" id="PF25780">
    <property type="entry name" value="TPR_IPO5"/>
    <property type="match status" value="1"/>
</dbReference>
<organism evidence="10 11">
    <name type="scientific">Cajanus cajan</name>
    <name type="common">Pigeon pea</name>
    <name type="synonym">Cajanus indicus</name>
    <dbReference type="NCBI Taxonomy" id="3821"/>
    <lineage>
        <taxon>Eukaryota</taxon>
        <taxon>Viridiplantae</taxon>
        <taxon>Streptophyta</taxon>
        <taxon>Embryophyta</taxon>
        <taxon>Tracheophyta</taxon>
        <taxon>Spermatophyta</taxon>
        <taxon>Magnoliopsida</taxon>
        <taxon>eudicotyledons</taxon>
        <taxon>Gunneridae</taxon>
        <taxon>Pentapetalae</taxon>
        <taxon>rosids</taxon>
        <taxon>fabids</taxon>
        <taxon>Fabales</taxon>
        <taxon>Fabaceae</taxon>
        <taxon>Papilionoideae</taxon>
        <taxon>50 kb inversion clade</taxon>
        <taxon>NPAAA clade</taxon>
        <taxon>indigoferoid/millettioid clade</taxon>
        <taxon>Phaseoleae</taxon>
        <taxon>Cajanus</taxon>
    </lineage>
</organism>
<dbReference type="Pfam" id="PF25574">
    <property type="entry name" value="TPR_IMB1"/>
    <property type="match status" value="1"/>
</dbReference>
<gene>
    <name evidence="10" type="ORF">KK1_008633</name>
</gene>
<keyword evidence="3" id="KW-0813">Transport</keyword>
<dbReference type="GO" id="GO:0005634">
    <property type="term" value="C:nucleus"/>
    <property type="evidence" value="ECO:0007669"/>
    <property type="project" value="UniProtKB-SubCell"/>
</dbReference>
<dbReference type="SMART" id="SM01349">
    <property type="entry name" value="TOG"/>
    <property type="match status" value="1"/>
</dbReference>
<evidence type="ECO:0000256" key="4">
    <source>
        <dbReference type="ARBA" id="ARBA00022490"/>
    </source>
</evidence>
<keyword evidence="11" id="KW-1185">Reference proteome</keyword>
<dbReference type="Pfam" id="PF02985">
    <property type="entry name" value="HEAT"/>
    <property type="match status" value="1"/>
</dbReference>
<dbReference type="Gramene" id="C.cajan_08386.t">
    <property type="protein sequence ID" value="C.cajan_08386.t"/>
    <property type="gene ID" value="C.cajan_08386"/>
</dbReference>
<reference evidence="10 11" key="1">
    <citation type="journal article" date="2012" name="Nat. Biotechnol.">
        <title>Draft genome sequence of pigeonpea (Cajanus cajan), an orphan legume crop of resource-poor farmers.</title>
        <authorList>
            <person name="Varshney R.K."/>
            <person name="Chen W."/>
            <person name="Li Y."/>
            <person name="Bharti A.K."/>
            <person name="Saxena R.K."/>
            <person name="Schlueter J.A."/>
            <person name="Donoghue M.T."/>
            <person name="Azam S."/>
            <person name="Fan G."/>
            <person name="Whaley A.M."/>
            <person name="Farmer A.D."/>
            <person name="Sheridan J."/>
            <person name="Iwata A."/>
            <person name="Tuteja R."/>
            <person name="Penmetsa R.V."/>
            <person name="Wu W."/>
            <person name="Upadhyaya H.D."/>
            <person name="Yang S.P."/>
            <person name="Shah T."/>
            <person name="Saxena K.B."/>
            <person name="Michael T."/>
            <person name="McCombie W.R."/>
            <person name="Yang B."/>
            <person name="Zhang G."/>
            <person name="Yang H."/>
            <person name="Wang J."/>
            <person name="Spillane C."/>
            <person name="Cook D.R."/>
            <person name="May G.D."/>
            <person name="Xu X."/>
            <person name="Jackson S.A."/>
        </authorList>
    </citation>
    <scope>NUCLEOTIDE SEQUENCE [LARGE SCALE GENOMIC DNA]</scope>
    <source>
        <strain evidence="11">cv. Asha</strain>
    </source>
</reference>
<dbReference type="AlphaFoldDB" id="A0A151TQX2"/>
<evidence type="ECO:0000256" key="7">
    <source>
        <dbReference type="ARBA" id="ARBA00022990"/>
    </source>
</evidence>
<keyword evidence="7" id="KW-0007">Acetylation</keyword>
<dbReference type="InterPro" id="IPR016024">
    <property type="entry name" value="ARM-type_fold"/>
</dbReference>
<dbReference type="Pfam" id="PF18808">
    <property type="entry name" value="Importin_rep_4"/>
    <property type="match status" value="1"/>
</dbReference>
<dbReference type="STRING" id="3821.A0A151TQX2"/>
<keyword evidence="5" id="KW-0677">Repeat</keyword>
<proteinExistence type="predicted"/>
<evidence type="ECO:0000256" key="1">
    <source>
        <dbReference type="ARBA" id="ARBA00004123"/>
    </source>
</evidence>
<evidence type="ECO:0000313" key="11">
    <source>
        <dbReference type="Proteomes" id="UP000075243"/>
    </source>
</evidence>
<dbReference type="Pfam" id="PF13513">
    <property type="entry name" value="HEAT_EZ"/>
    <property type="match status" value="1"/>
</dbReference>
<evidence type="ECO:0000256" key="6">
    <source>
        <dbReference type="ARBA" id="ARBA00022927"/>
    </source>
</evidence>
<dbReference type="InterPro" id="IPR041653">
    <property type="entry name" value="Importin_rep_4"/>
</dbReference>
<dbReference type="SUPFAM" id="SSF48371">
    <property type="entry name" value="ARM repeat"/>
    <property type="match status" value="1"/>
</dbReference>
<sequence length="1078" mass="119598">MATDRRQSEAQVALILGPDSSHLESLISHLMSSSNEERSQAESLFNLCKQTHPESLLMGLAHLLHSSPNPETRTMSAILLRRHLTRHHDAFLWPLLSPSARSTLHSLLLSSLHKEPLKSIAKKLCDTVSELAAAILPEDAAAWPDLLPLLFQWVTSPEARLQEISLLVFAQLAHYIGQTLLPQLSTLHSDLLPLMMQTLTEALNSGQEAVAQEALELLIELAGTEPRFLRRQIADVVGAMLQVAEAEALEEGTRHLAIEFVVTLAEARERAPGMMRKLPQFVRKLFGVLMNLLLDIEDDPAWHAAVDEDEDAGETSNYGFGQECLDRLSISLGGNTIVPVASELLPTFLAAPEWQKHHAALIALAQIAEGCSKVMIKNLEQVLSMILNSFHNPHPRVRWAAINAVGQLSTDLGPDLQVKFHHLVLPALAGAMDDFQNPRVQAHAASAVLNFTENCTPDILTPYLDGIVSKLLVLLQNGKQMVQEGALTALASVADSSQVQFQKYYDAVMPYLKAILVNANDKSNRMLRAKAMECISLVGMAVGKDKFREDAKQVMDVLMSLQQSQLDADDPTASYMLQAWARLCKCLGQDFLPYMGFVMPPLLQSAQLKPDVTITSADSDTEFDEDDDSIETITLGDKRIGIKTSVLEEKATACNMLCCYADELKEGFFPWIDQVAFTLVPLLKFYFHEEVRKAAVSAMPELLSSAKSAVEKGQSQGRDETYVKQLSDYIIPNLVEALHKEPEVEICASMLDALNECIQVSGPHLEEKQVRSIVDEIKQVLTASSSRKHERAERAKEEDFDAEERELLKEENELEEELFDQIGDCLGTLIKTFRASFLPFFEELSSYLTPMFGKDKTSEERRIAICIFDDVAEHCREAALKYYDSYLPFLLEACNDEYPDVRQAAVYGVGVCAEFGGSVFKPLVVEALSRLDAVIRHPNAQHSDNIMAYDNAVSALGKICQFHRDSINATQVVPAWLNCLPIKGDVIEAKVVHDQLCSMVERSDRELIGPNNQYLPKIVAVFAEILCAGNDLATEQTVSRMINLLRQLQQTLPPSTLASTWSSLQPQQQLALQSILSS</sequence>
<dbReference type="OMA" id="GRAMECG"/>
<dbReference type="EMBL" id="CM003605">
    <property type="protein sequence ID" value="KYP69443.1"/>
    <property type="molecule type" value="Genomic_DNA"/>
</dbReference>
<keyword evidence="8" id="KW-0539">Nucleus</keyword>
<evidence type="ECO:0000256" key="3">
    <source>
        <dbReference type="ARBA" id="ARBA00022448"/>
    </source>
</evidence>
<dbReference type="InterPro" id="IPR041389">
    <property type="entry name" value="Importin_rep_6"/>
</dbReference>
<dbReference type="InterPro" id="IPR000357">
    <property type="entry name" value="HEAT"/>
</dbReference>
<evidence type="ECO:0000256" key="5">
    <source>
        <dbReference type="ARBA" id="ARBA00022737"/>
    </source>
</evidence>
<dbReference type="InterPro" id="IPR058584">
    <property type="entry name" value="IMB1_TNPO1-like_TPR"/>
</dbReference>
<dbReference type="Pfam" id="PF18829">
    <property type="entry name" value="Importin_rep_6"/>
    <property type="match status" value="1"/>
</dbReference>
<evidence type="ECO:0000256" key="8">
    <source>
        <dbReference type="ARBA" id="ARBA00023242"/>
    </source>
</evidence>
<evidence type="ECO:0000259" key="9">
    <source>
        <dbReference type="SMART" id="SM01349"/>
    </source>
</evidence>
<dbReference type="InterPro" id="IPR034085">
    <property type="entry name" value="TOG"/>
</dbReference>
<dbReference type="GO" id="GO:0005737">
    <property type="term" value="C:cytoplasm"/>
    <property type="evidence" value="ECO:0007669"/>
    <property type="project" value="UniProtKB-SubCell"/>
</dbReference>
<evidence type="ECO:0000256" key="2">
    <source>
        <dbReference type="ARBA" id="ARBA00004496"/>
    </source>
</evidence>